<evidence type="ECO:0000256" key="2">
    <source>
        <dbReference type="ARBA" id="ARBA00022771"/>
    </source>
</evidence>
<evidence type="ECO:0000259" key="5">
    <source>
        <dbReference type="PROSITE" id="PS50865"/>
    </source>
</evidence>
<sequence length="322" mass="36980">MYPNSLRFMYFHAIALCMQDELPEECIKALDDFLALAPKDHDKVPACYYRKATYYLSKEDNNNFYAFFKKGLEAERDQLPCFLPYQFPMKDMLMKAYIHGGMAEGPSASRQLKNILSDPMRKLMITENRGFLMNICADPTLLVNTVSKPLNSPKPPKWTSLKPIMIKDMDPTIDKVYDGYVLDAKIIDFGMLIKSSATIIQDENGDIQRIAVYKWPSKGNRKKDIAEAIKVFRPNVKVSIISPYMRMSRDGKNIIRVEGPKYIKLDDTFADEKCTFCGKQTKVLACSACNMARYCSKECQKIDWIEFNHKGICKHLKSYSAL</sequence>
<feature type="domain" description="MYND-type" evidence="5">
    <location>
        <begin position="274"/>
        <end position="313"/>
    </location>
</feature>
<dbReference type="PROSITE" id="PS01360">
    <property type="entry name" value="ZF_MYND_1"/>
    <property type="match status" value="1"/>
</dbReference>
<organism evidence="6 7">
    <name type="scientific">Panagrolaimus davidi</name>
    <dbReference type="NCBI Taxonomy" id="227884"/>
    <lineage>
        <taxon>Eukaryota</taxon>
        <taxon>Metazoa</taxon>
        <taxon>Ecdysozoa</taxon>
        <taxon>Nematoda</taxon>
        <taxon>Chromadorea</taxon>
        <taxon>Rhabditida</taxon>
        <taxon>Tylenchina</taxon>
        <taxon>Panagrolaimomorpha</taxon>
        <taxon>Panagrolaimoidea</taxon>
        <taxon>Panagrolaimidae</taxon>
        <taxon>Panagrolaimus</taxon>
    </lineage>
</organism>
<evidence type="ECO:0000256" key="4">
    <source>
        <dbReference type="PROSITE-ProRule" id="PRU00134"/>
    </source>
</evidence>
<evidence type="ECO:0000313" key="7">
    <source>
        <dbReference type="WBParaSite" id="PDA_v2.g12781.t1"/>
    </source>
</evidence>
<dbReference type="SUPFAM" id="SSF144232">
    <property type="entry name" value="HIT/MYND zinc finger-like"/>
    <property type="match status" value="1"/>
</dbReference>
<keyword evidence="6" id="KW-1185">Reference proteome</keyword>
<accession>A0A914P4H8</accession>
<keyword evidence="1" id="KW-0479">Metal-binding</keyword>
<dbReference type="Pfam" id="PF01753">
    <property type="entry name" value="zf-MYND"/>
    <property type="match status" value="1"/>
</dbReference>
<keyword evidence="2 4" id="KW-0863">Zinc-finger</keyword>
<keyword evidence="3" id="KW-0862">Zinc</keyword>
<dbReference type="AlphaFoldDB" id="A0A914P4H8"/>
<dbReference type="Gene3D" id="6.10.140.2220">
    <property type="match status" value="1"/>
</dbReference>
<protein>
    <submittedName>
        <fullName evidence="7">MYND-type domain-containing protein</fullName>
    </submittedName>
</protein>
<dbReference type="GO" id="GO:0008270">
    <property type="term" value="F:zinc ion binding"/>
    <property type="evidence" value="ECO:0007669"/>
    <property type="project" value="UniProtKB-KW"/>
</dbReference>
<evidence type="ECO:0000256" key="1">
    <source>
        <dbReference type="ARBA" id="ARBA00022723"/>
    </source>
</evidence>
<dbReference type="PROSITE" id="PS50865">
    <property type="entry name" value="ZF_MYND_2"/>
    <property type="match status" value="1"/>
</dbReference>
<dbReference type="InterPro" id="IPR002893">
    <property type="entry name" value="Znf_MYND"/>
</dbReference>
<evidence type="ECO:0000313" key="6">
    <source>
        <dbReference type="Proteomes" id="UP000887578"/>
    </source>
</evidence>
<reference evidence="7" key="1">
    <citation type="submission" date="2022-11" db="UniProtKB">
        <authorList>
            <consortium name="WormBaseParasite"/>
        </authorList>
    </citation>
    <scope>IDENTIFICATION</scope>
</reference>
<name>A0A914P4H8_9BILA</name>
<dbReference type="Proteomes" id="UP000887578">
    <property type="component" value="Unplaced"/>
</dbReference>
<proteinExistence type="predicted"/>
<dbReference type="WBParaSite" id="PDA_v2.g12781.t1">
    <property type="protein sequence ID" value="PDA_v2.g12781.t1"/>
    <property type="gene ID" value="PDA_v2.g12781"/>
</dbReference>
<evidence type="ECO:0000256" key="3">
    <source>
        <dbReference type="ARBA" id="ARBA00022833"/>
    </source>
</evidence>